<gene>
    <name evidence="1" type="ORF">HNQ92_005286</name>
</gene>
<reference evidence="1 2" key="1">
    <citation type="submission" date="2020-08" db="EMBL/GenBank/DDBJ databases">
        <title>Genomic Encyclopedia of Type Strains, Phase IV (KMG-IV): sequencing the most valuable type-strain genomes for metagenomic binning, comparative biology and taxonomic classification.</title>
        <authorList>
            <person name="Goeker M."/>
        </authorList>
    </citation>
    <scope>NUCLEOTIDE SEQUENCE [LARGE SCALE GENOMIC DNA]</scope>
    <source>
        <strain evidence="1 2">DSM 105074</strain>
    </source>
</reference>
<dbReference type="AlphaFoldDB" id="A0A840TV49"/>
<proteinExistence type="predicted"/>
<organism evidence="1 2">
    <name type="scientific">Rhabdobacter roseus</name>
    <dbReference type="NCBI Taxonomy" id="1655419"/>
    <lineage>
        <taxon>Bacteria</taxon>
        <taxon>Pseudomonadati</taxon>
        <taxon>Bacteroidota</taxon>
        <taxon>Cytophagia</taxon>
        <taxon>Cytophagales</taxon>
        <taxon>Cytophagaceae</taxon>
        <taxon>Rhabdobacter</taxon>
    </lineage>
</organism>
<dbReference type="RefSeq" id="WP_184178916.1">
    <property type="nucleotide sequence ID" value="NZ_JACHGF010000014.1"/>
</dbReference>
<evidence type="ECO:0000313" key="1">
    <source>
        <dbReference type="EMBL" id="MBB5287124.1"/>
    </source>
</evidence>
<dbReference type="EMBL" id="JACHGF010000014">
    <property type="protein sequence ID" value="MBB5287124.1"/>
    <property type="molecule type" value="Genomic_DNA"/>
</dbReference>
<evidence type="ECO:0000313" key="2">
    <source>
        <dbReference type="Proteomes" id="UP000557307"/>
    </source>
</evidence>
<protein>
    <submittedName>
        <fullName evidence="1">Uncharacterized protein</fullName>
    </submittedName>
</protein>
<name>A0A840TV49_9BACT</name>
<accession>A0A840TV49</accession>
<dbReference type="Proteomes" id="UP000557307">
    <property type="component" value="Unassembled WGS sequence"/>
</dbReference>
<keyword evidence="2" id="KW-1185">Reference proteome</keyword>
<comment type="caution">
    <text evidence="1">The sequence shown here is derived from an EMBL/GenBank/DDBJ whole genome shotgun (WGS) entry which is preliminary data.</text>
</comment>
<sequence>MATYVFQTVDILGVRRGDSFEASFEIGEELDLTGCTARAQLRRYPSDFQKALELDVELDGQLLLLSKAAQSMHLAAATYHYDVEITDPTGLVITLFGGKFEITHDVTR</sequence>